<evidence type="ECO:0000313" key="4">
    <source>
        <dbReference type="Proteomes" id="UP000494116"/>
    </source>
</evidence>
<dbReference type="EC" id="1.1.1.119" evidence="3"/>
<dbReference type="Proteomes" id="UP000494116">
    <property type="component" value="Unassembled WGS sequence"/>
</dbReference>
<proteinExistence type="inferred from homology"/>
<dbReference type="SUPFAM" id="SSF51735">
    <property type="entry name" value="NAD(P)-binding Rossmann-fold domains"/>
    <property type="match status" value="1"/>
</dbReference>
<dbReference type="PRINTS" id="PR00081">
    <property type="entry name" value="GDHRDH"/>
</dbReference>
<dbReference type="InterPro" id="IPR002347">
    <property type="entry name" value="SDR_fam"/>
</dbReference>
<keyword evidence="4" id="KW-1185">Reference proteome</keyword>
<evidence type="ECO:0000256" key="1">
    <source>
        <dbReference type="ARBA" id="ARBA00006484"/>
    </source>
</evidence>
<dbReference type="GO" id="GO:0047935">
    <property type="term" value="F:glucose 1-dehydrogenase (NADP+) activity"/>
    <property type="evidence" value="ECO:0007669"/>
    <property type="project" value="UniProtKB-EC"/>
</dbReference>
<sequence>MGIGLAGQRVVVVGGSSGMGLALSARLLCMGCKVTIVGRSDDKLDAAREQLKSCGIPTLHQADVTSEAQVQQLFEASGPVDHLVCTAADIRGAYELLPSLPLPALDRAIRSKVVAPSLLAKHGAPRMPTQGSITLTSGIAAYRPRPKGVAVAAINAALEGVVRAMAVELAPIRVNAVSPGWVRTPIWNDVAGADSETLLASMAGQLPVGRVGTADDIADAVVFLLGNGYTTGAVLHVDGGHRLV</sequence>
<evidence type="ECO:0000313" key="3">
    <source>
        <dbReference type="EMBL" id="CAB3722656.1"/>
    </source>
</evidence>
<dbReference type="Gene3D" id="3.40.50.720">
    <property type="entry name" value="NAD(P)-binding Rossmann-like Domain"/>
    <property type="match status" value="1"/>
</dbReference>
<accession>A0ABN7F6A7</accession>
<comment type="caution">
    <text evidence="3">The sequence shown here is derived from an EMBL/GenBank/DDBJ whole genome shotgun (WGS) entry which is preliminary data.</text>
</comment>
<gene>
    <name evidence="3" type="ORF">LMG1873_04060</name>
</gene>
<dbReference type="NCBIfam" id="NF005449">
    <property type="entry name" value="PRK07041.1"/>
    <property type="match status" value="1"/>
</dbReference>
<dbReference type="InterPro" id="IPR036291">
    <property type="entry name" value="NAD(P)-bd_dom_sf"/>
</dbReference>
<organism evidence="3 4">
    <name type="scientific">Achromobacter piechaudii</name>
    <dbReference type="NCBI Taxonomy" id="72556"/>
    <lineage>
        <taxon>Bacteria</taxon>
        <taxon>Pseudomonadati</taxon>
        <taxon>Pseudomonadota</taxon>
        <taxon>Betaproteobacteria</taxon>
        <taxon>Burkholderiales</taxon>
        <taxon>Alcaligenaceae</taxon>
        <taxon>Achromobacter</taxon>
    </lineage>
</organism>
<dbReference type="PANTHER" id="PTHR43477">
    <property type="entry name" value="DIHYDROANTICAPSIN 7-DEHYDROGENASE"/>
    <property type="match status" value="1"/>
</dbReference>
<name>A0ABN7F6A7_9BURK</name>
<dbReference type="RefSeq" id="WP_061305983.1">
    <property type="nucleotide sequence ID" value="NZ_CADIJS010000004.1"/>
</dbReference>
<dbReference type="EMBL" id="CADIJS010000004">
    <property type="protein sequence ID" value="CAB3722656.1"/>
    <property type="molecule type" value="Genomic_DNA"/>
</dbReference>
<comment type="similarity">
    <text evidence="1">Belongs to the short-chain dehydrogenases/reductases (SDR) family.</text>
</comment>
<dbReference type="InterPro" id="IPR051122">
    <property type="entry name" value="SDR_DHRS6-like"/>
</dbReference>
<dbReference type="Pfam" id="PF13561">
    <property type="entry name" value="adh_short_C2"/>
    <property type="match status" value="1"/>
</dbReference>
<protein>
    <submittedName>
        <fullName evidence="3">Glucose 1-dehydrogenase</fullName>
        <ecNumber evidence="3">1.1.1.119</ecNumber>
    </submittedName>
</protein>
<dbReference type="PANTHER" id="PTHR43477:SF1">
    <property type="entry name" value="DIHYDROANTICAPSIN 7-DEHYDROGENASE"/>
    <property type="match status" value="1"/>
</dbReference>
<dbReference type="CDD" id="cd11731">
    <property type="entry name" value="Lin1944_like_SDR_c"/>
    <property type="match status" value="1"/>
</dbReference>
<keyword evidence="2 3" id="KW-0560">Oxidoreductase</keyword>
<reference evidence="3 4" key="1">
    <citation type="submission" date="2020-04" db="EMBL/GenBank/DDBJ databases">
        <authorList>
            <person name="De Canck E."/>
        </authorList>
    </citation>
    <scope>NUCLEOTIDE SEQUENCE [LARGE SCALE GENOMIC DNA]</scope>
    <source>
        <strain evidence="3 4">LMG 1873</strain>
    </source>
</reference>
<evidence type="ECO:0000256" key="2">
    <source>
        <dbReference type="ARBA" id="ARBA00023002"/>
    </source>
</evidence>